<accession>A0ACA9QCX1</accession>
<organism evidence="1 2">
    <name type="scientific">Racocetra persica</name>
    <dbReference type="NCBI Taxonomy" id="160502"/>
    <lineage>
        <taxon>Eukaryota</taxon>
        <taxon>Fungi</taxon>
        <taxon>Fungi incertae sedis</taxon>
        <taxon>Mucoromycota</taxon>
        <taxon>Glomeromycotina</taxon>
        <taxon>Glomeromycetes</taxon>
        <taxon>Diversisporales</taxon>
        <taxon>Gigasporaceae</taxon>
        <taxon>Racocetra</taxon>
    </lineage>
</organism>
<feature type="non-terminal residue" evidence="1">
    <location>
        <position position="86"/>
    </location>
</feature>
<feature type="non-terminal residue" evidence="1">
    <location>
        <position position="1"/>
    </location>
</feature>
<proteinExistence type="predicted"/>
<dbReference type="Proteomes" id="UP000789920">
    <property type="component" value="Unassembled WGS sequence"/>
</dbReference>
<name>A0ACA9QCX1_9GLOM</name>
<reference evidence="1" key="1">
    <citation type="submission" date="2021-06" db="EMBL/GenBank/DDBJ databases">
        <authorList>
            <person name="Kallberg Y."/>
            <person name="Tangrot J."/>
            <person name="Rosling A."/>
        </authorList>
    </citation>
    <scope>NUCLEOTIDE SEQUENCE</scope>
    <source>
        <strain evidence="1">MA461A</strain>
    </source>
</reference>
<evidence type="ECO:0000313" key="2">
    <source>
        <dbReference type="Proteomes" id="UP000789920"/>
    </source>
</evidence>
<evidence type="ECO:0000313" key="1">
    <source>
        <dbReference type="EMBL" id="CAG8747476.1"/>
    </source>
</evidence>
<keyword evidence="2" id="KW-1185">Reference proteome</keyword>
<dbReference type="EMBL" id="CAJVQC010031083">
    <property type="protein sequence ID" value="CAG8747476.1"/>
    <property type="molecule type" value="Genomic_DNA"/>
</dbReference>
<protein>
    <submittedName>
        <fullName evidence="1">20377_t:CDS:1</fullName>
    </submittedName>
</protein>
<gene>
    <name evidence="1" type="ORF">RPERSI_LOCUS13819</name>
</gene>
<sequence length="86" mass="9807">PFAEATTLLGGSTYSTISFMLPAIKVLLQNCKPKASDYENYQIESESNNINFDDITTIFDEEEIIVDYDYDNEIEITIDTKEININ</sequence>
<comment type="caution">
    <text evidence="1">The sequence shown here is derived from an EMBL/GenBank/DDBJ whole genome shotgun (WGS) entry which is preliminary data.</text>
</comment>